<feature type="transmembrane region" description="Helical" evidence="1">
    <location>
        <begin position="71"/>
        <end position="93"/>
    </location>
</feature>
<evidence type="ECO:0000256" key="1">
    <source>
        <dbReference type="SAM" id="Phobius"/>
    </source>
</evidence>
<dbReference type="Proteomes" id="UP000008827">
    <property type="component" value="Chromosome 10"/>
</dbReference>
<accession>A0A0R0HVA3</accession>
<protein>
    <submittedName>
        <fullName evidence="2 3">Uncharacterized protein</fullName>
    </submittedName>
</protein>
<keyword evidence="1" id="KW-1133">Transmembrane helix</keyword>
<evidence type="ECO:0000313" key="3">
    <source>
        <dbReference type="EnsemblPlants" id="KRH34446"/>
    </source>
</evidence>
<evidence type="ECO:0000313" key="4">
    <source>
        <dbReference type="Proteomes" id="UP000008827"/>
    </source>
</evidence>
<feature type="transmembrane region" description="Helical" evidence="1">
    <location>
        <begin position="41"/>
        <end position="59"/>
    </location>
</feature>
<keyword evidence="1" id="KW-0812">Transmembrane</keyword>
<proteinExistence type="predicted"/>
<organism evidence="2">
    <name type="scientific">Glycine max</name>
    <name type="common">Soybean</name>
    <name type="synonym">Glycine hispida</name>
    <dbReference type="NCBI Taxonomy" id="3847"/>
    <lineage>
        <taxon>Eukaryota</taxon>
        <taxon>Viridiplantae</taxon>
        <taxon>Streptophyta</taxon>
        <taxon>Embryophyta</taxon>
        <taxon>Tracheophyta</taxon>
        <taxon>Spermatophyta</taxon>
        <taxon>Magnoliopsida</taxon>
        <taxon>eudicotyledons</taxon>
        <taxon>Gunneridae</taxon>
        <taxon>Pentapetalae</taxon>
        <taxon>rosids</taxon>
        <taxon>fabids</taxon>
        <taxon>Fabales</taxon>
        <taxon>Fabaceae</taxon>
        <taxon>Papilionoideae</taxon>
        <taxon>50 kb inversion clade</taxon>
        <taxon>NPAAA clade</taxon>
        <taxon>indigoferoid/millettioid clade</taxon>
        <taxon>Phaseoleae</taxon>
        <taxon>Glycine</taxon>
        <taxon>Glycine subgen. Soja</taxon>
    </lineage>
</organism>
<dbReference type="AlphaFoldDB" id="A0A0R0HVA3"/>
<evidence type="ECO:0000313" key="2">
    <source>
        <dbReference type="EMBL" id="KRH34446.1"/>
    </source>
</evidence>
<reference evidence="2" key="3">
    <citation type="submission" date="2018-07" db="EMBL/GenBank/DDBJ databases">
        <title>WGS assembly of Glycine max.</title>
        <authorList>
            <person name="Schmutz J."/>
            <person name="Cannon S."/>
            <person name="Schlueter J."/>
            <person name="Ma J."/>
            <person name="Mitros T."/>
            <person name="Nelson W."/>
            <person name="Hyten D."/>
            <person name="Song Q."/>
            <person name="Thelen J."/>
            <person name="Cheng J."/>
            <person name="Xu D."/>
            <person name="Hellsten U."/>
            <person name="May G."/>
            <person name="Yu Y."/>
            <person name="Sakurai T."/>
            <person name="Umezawa T."/>
            <person name="Bhattacharyya M."/>
            <person name="Sandhu D."/>
            <person name="Valliyodan B."/>
            <person name="Lindquist E."/>
            <person name="Peto M."/>
            <person name="Grant D."/>
            <person name="Shu S."/>
            <person name="Goodstein D."/>
            <person name="Barry K."/>
            <person name="Futrell-Griggs M."/>
            <person name="Abernathy B."/>
            <person name="Du J."/>
            <person name="Tian Z."/>
            <person name="Zhu L."/>
            <person name="Gill N."/>
            <person name="Joshi T."/>
            <person name="Libault M."/>
            <person name="Sethuraman A."/>
            <person name="Zhang X."/>
            <person name="Shinozaki K."/>
            <person name="Nguyen H."/>
            <person name="Wing R."/>
            <person name="Cregan P."/>
            <person name="Specht J."/>
            <person name="Grimwood J."/>
            <person name="Rokhsar D."/>
            <person name="Stacey G."/>
            <person name="Shoemaker R."/>
            <person name="Jackson S."/>
        </authorList>
    </citation>
    <scope>NUCLEOTIDE SEQUENCE</scope>
    <source>
        <tissue evidence="2">Callus</tissue>
    </source>
</reference>
<dbReference type="InParanoid" id="A0A0R0HVA3"/>
<sequence length="108" mass="12730">MLLHAINTSAHSDLKFQILKTSSSSCGSTKRRTKMTSRRRLLFKSIYAVHFSVLVYIYLLRFFYNLLYWELMGFILKCTMIMIQFVTVAAHFFPASHSARQRQEQRSL</sequence>
<keyword evidence="4" id="KW-1185">Reference proteome</keyword>
<reference evidence="3" key="2">
    <citation type="submission" date="2018-02" db="UniProtKB">
        <authorList>
            <consortium name="EnsemblPlants"/>
        </authorList>
    </citation>
    <scope>IDENTIFICATION</scope>
    <source>
        <strain evidence="3">Williams 82</strain>
    </source>
</reference>
<dbReference type="EnsemblPlants" id="KRH34446">
    <property type="protein sequence ID" value="KRH34446"/>
    <property type="gene ID" value="GLYMA_10G184100"/>
</dbReference>
<keyword evidence="1" id="KW-0472">Membrane</keyword>
<name>A0A0R0HVA3_SOYBN</name>
<dbReference type="EMBL" id="CM000843">
    <property type="protein sequence ID" value="KRH34446.1"/>
    <property type="molecule type" value="Genomic_DNA"/>
</dbReference>
<gene>
    <name evidence="2" type="ORF">GLYMA_10G184100</name>
</gene>
<reference evidence="2 3" key="1">
    <citation type="journal article" date="2010" name="Nature">
        <title>Genome sequence of the palaeopolyploid soybean.</title>
        <authorList>
            <person name="Schmutz J."/>
            <person name="Cannon S.B."/>
            <person name="Schlueter J."/>
            <person name="Ma J."/>
            <person name="Mitros T."/>
            <person name="Nelson W."/>
            <person name="Hyten D.L."/>
            <person name="Song Q."/>
            <person name="Thelen J.J."/>
            <person name="Cheng J."/>
            <person name="Xu D."/>
            <person name="Hellsten U."/>
            <person name="May G.D."/>
            <person name="Yu Y."/>
            <person name="Sakurai T."/>
            <person name="Umezawa T."/>
            <person name="Bhattacharyya M.K."/>
            <person name="Sandhu D."/>
            <person name="Valliyodan B."/>
            <person name="Lindquist E."/>
            <person name="Peto M."/>
            <person name="Grant D."/>
            <person name="Shu S."/>
            <person name="Goodstein D."/>
            <person name="Barry K."/>
            <person name="Futrell-Griggs M."/>
            <person name="Abernathy B."/>
            <person name="Du J."/>
            <person name="Tian Z."/>
            <person name="Zhu L."/>
            <person name="Gill N."/>
            <person name="Joshi T."/>
            <person name="Libault M."/>
            <person name="Sethuraman A."/>
            <person name="Zhang X.-C."/>
            <person name="Shinozaki K."/>
            <person name="Nguyen H.T."/>
            <person name="Wing R.A."/>
            <person name="Cregan P."/>
            <person name="Specht J."/>
            <person name="Grimwood J."/>
            <person name="Rokhsar D."/>
            <person name="Stacey G."/>
            <person name="Shoemaker R.C."/>
            <person name="Jackson S.A."/>
        </authorList>
    </citation>
    <scope>NUCLEOTIDE SEQUENCE [LARGE SCALE GENOMIC DNA]</scope>
    <source>
        <strain evidence="3">cv. Williams 82</strain>
        <tissue evidence="2">Callus</tissue>
    </source>
</reference>
<dbReference type="Gramene" id="KRH34446">
    <property type="protein sequence ID" value="KRH34446"/>
    <property type="gene ID" value="GLYMA_10G184100"/>
</dbReference>